<dbReference type="EMBL" id="JAUKUD010000005">
    <property type="protein sequence ID" value="KAK0742680.1"/>
    <property type="molecule type" value="Genomic_DNA"/>
</dbReference>
<name>A0AA40K1S7_9PEZI</name>
<accession>A0AA40K1S7</accession>
<gene>
    <name evidence="1" type="ORF">B0T18DRAFT_413491</name>
</gene>
<sequence>MADTTTAVTAPLSGATILPQGFLAYKPFPFQRLPAEIRLMIYDLVFVSPSQIRLDSPRLHHRPIVVLPYSCDRPYDPWPENRYRPYGHDRGPERILPRGTMEMLLLNKTISAEIRHVLYTKNTFELTTKYHRAWFCTIGVPNARCVRSIIVHCGSKKDEGARRDLVAFHNTLVKRVPCLTDMRYMFLVKRPNRPSPGVDMLLKLPAPWMRLRFLQNIIMIVWYREIVPPARPDGSAMLQSLFRFCCPYTPTLLERTGLARKLANTARVKVRVGVDVRREKQSWTMWIEEREPEEPKRKLGAYPAIVMSSSKIRDMLCGKGR</sequence>
<comment type="caution">
    <text evidence="1">The sequence shown here is derived from an EMBL/GenBank/DDBJ whole genome shotgun (WGS) entry which is preliminary data.</text>
</comment>
<proteinExistence type="predicted"/>
<organism evidence="1 2">
    <name type="scientific">Schizothecium vesticola</name>
    <dbReference type="NCBI Taxonomy" id="314040"/>
    <lineage>
        <taxon>Eukaryota</taxon>
        <taxon>Fungi</taxon>
        <taxon>Dikarya</taxon>
        <taxon>Ascomycota</taxon>
        <taxon>Pezizomycotina</taxon>
        <taxon>Sordariomycetes</taxon>
        <taxon>Sordariomycetidae</taxon>
        <taxon>Sordariales</taxon>
        <taxon>Schizotheciaceae</taxon>
        <taxon>Schizothecium</taxon>
    </lineage>
</organism>
<evidence type="ECO:0000313" key="1">
    <source>
        <dbReference type="EMBL" id="KAK0742680.1"/>
    </source>
</evidence>
<evidence type="ECO:0008006" key="3">
    <source>
        <dbReference type="Google" id="ProtNLM"/>
    </source>
</evidence>
<keyword evidence="2" id="KW-1185">Reference proteome</keyword>
<reference evidence="1" key="1">
    <citation type="submission" date="2023-06" db="EMBL/GenBank/DDBJ databases">
        <title>Genome-scale phylogeny and comparative genomics of the fungal order Sordariales.</title>
        <authorList>
            <consortium name="Lawrence Berkeley National Laboratory"/>
            <person name="Hensen N."/>
            <person name="Bonometti L."/>
            <person name="Westerberg I."/>
            <person name="Brannstrom I.O."/>
            <person name="Guillou S."/>
            <person name="Cros-Aarteil S."/>
            <person name="Calhoun S."/>
            <person name="Haridas S."/>
            <person name="Kuo A."/>
            <person name="Mondo S."/>
            <person name="Pangilinan J."/>
            <person name="Riley R."/>
            <person name="LaButti K."/>
            <person name="Andreopoulos B."/>
            <person name="Lipzen A."/>
            <person name="Chen C."/>
            <person name="Yanf M."/>
            <person name="Daum C."/>
            <person name="Ng V."/>
            <person name="Clum A."/>
            <person name="Steindorff A."/>
            <person name="Ohm R."/>
            <person name="Martin F."/>
            <person name="Silar P."/>
            <person name="Natvig D."/>
            <person name="Lalanne C."/>
            <person name="Gautier V."/>
            <person name="Ament-velasquez S.L."/>
            <person name="Kruys A."/>
            <person name="Hutchinson M.I."/>
            <person name="Powell A.J."/>
            <person name="Barry K."/>
            <person name="Miller A.N."/>
            <person name="Grigoriev I.V."/>
            <person name="Debuchy R."/>
            <person name="Gladieux P."/>
            <person name="Thoren M.H."/>
            <person name="Johannesson H."/>
        </authorList>
    </citation>
    <scope>NUCLEOTIDE SEQUENCE</scope>
    <source>
        <strain evidence="1">SMH3187-1</strain>
    </source>
</reference>
<dbReference type="PANTHER" id="PTHR42085:SF2">
    <property type="entry name" value="F-BOX DOMAIN-CONTAINING PROTEIN"/>
    <property type="match status" value="1"/>
</dbReference>
<dbReference type="InterPro" id="IPR038883">
    <property type="entry name" value="AN11006-like"/>
</dbReference>
<evidence type="ECO:0000313" key="2">
    <source>
        <dbReference type="Proteomes" id="UP001172155"/>
    </source>
</evidence>
<dbReference type="PANTHER" id="PTHR42085">
    <property type="entry name" value="F-BOX DOMAIN-CONTAINING PROTEIN"/>
    <property type="match status" value="1"/>
</dbReference>
<dbReference type="Proteomes" id="UP001172155">
    <property type="component" value="Unassembled WGS sequence"/>
</dbReference>
<protein>
    <recommendedName>
        <fullName evidence="3">F-box domain-containing protein</fullName>
    </recommendedName>
</protein>
<dbReference type="AlphaFoldDB" id="A0AA40K1S7"/>